<dbReference type="InterPro" id="IPR052344">
    <property type="entry name" value="Transposase-related"/>
</dbReference>
<dbReference type="RefSeq" id="WP_416206609.1">
    <property type="nucleotide sequence ID" value="NZ_JBBKTX010000017.1"/>
</dbReference>
<name>A0ABW8NKY2_9GAMM</name>
<comment type="caution">
    <text evidence="3">The sequence shown here is derived from an EMBL/GenBank/DDBJ whole genome shotgun (WGS) entry which is preliminary data.</text>
</comment>
<dbReference type="PANTHER" id="PTHR33678">
    <property type="entry name" value="BLL1576 PROTEIN"/>
    <property type="match status" value="1"/>
</dbReference>
<evidence type="ECO:0000313" key="4">
    <source>
        <dbReference type="Proteomes" id="UP001620597"/>
    </source>
</evidence>
<evidence type="ECO:0000256" key="1">
    <source>
        <dbReference type="SAM" id="MobiDB-lite"/>
    </source>
</evidence>
<gene>
    <name evidence="3" type="ORF">WG929_14040</name>
</gene>
<keyword evidence="4" id="KW-1185">Reference proteome</keyword>
<dbReference type="PANTHER" id="PTHR33678:SF1">
    <property type="entry name" value="BLL1576 PROTEIN"/>
    <property type="match status" value="1"/>
</dbReference>
<dbReference type="InterPro" id="IPR004291">
    <property type="entry name" value="Transposase_IS66_central"/>
</dbReference>
<feature type="domain" description="Transposase IS66 central" evidence="2">
    <location>
        <begin position="18"/>
        <end position="168"/>
    </location>
</feature>
<proteinExistence type="predicted"/>
<accession>A0ABW8NKY2</accession>
<sequence>MHDPEKQRLRQSADPVSISKCQDAPPLYRQESQFERQGIDLDRGTLSRWMITCGERIQPLINLLNERPAKAISGTARVQILQEPGRAARTQSFMWVRVGGPPTRPIRLFDYHPGRSGEIACQLLDGYQGYLHCDGYAGYDKAIQQQLARAGCWTHARYYFVEAQKANGLEPEVYLKMVFTHLRKQTVWKR</sequence>
<organism evidence="3 4">
    <name type="scientific">Oceanobacter antarcticus</name>
    <dbReference type="NCBI Taxonomy" id="3133425"/>
    <lineage>
        <taxon>Bacteria</taxon>
        <taxon>Pseudomonadati</taxon>
        <taxon>Pseudomonadota</taxon>
        <taxon>Gammaproteobacteria</taxon>
        <taxon>Oceanospirillales</taxon>
        <taxon>Oceanospirillaceae</taxon>
        <taxon>Oceanobacter</taxon>
    </lineage>
</organism>
<dbReference type="EMBL" id="JBBKTX010000017">
    <property type="protein sequence ID" value="MFK4753532.1"/>
    <property type="molecule type" value="Genomic_DNA"/>
</dbReference>
<evidence type="ECO:0000259" key="2">
    <source>
        <dbReference type="Pfam" id="PF03050"/>
    </source>
</evidence>
<protein>
    <submittedName>
        <fullName evidence="3">Transposase</fullName>
    </submittedName>
</protein>
<dbReference type="Proteomes" id="UP001620597">
    <property type="component" value="Unassembled WGS sequence"/>
</dbReference>
<feature type="region of interest" description="Disordered" evidence="1">
    <location>
        <begin position="1"/>
        <end position="21"/>
    </location>
</feature>
<evidence type="ECO:0000313" key="3">
    <source>
        <dbReference type="EMBL" id="MFK4753532.1"/>
    </source>
</evidence>
<reference evidence="3 4" key="1">
    <citation type="submission" date="2024-03" db="EMBL/GenBank/DDBJ databases">
        <title>High-quality draft genome sequence of Oceanobacter sp. wDCs-4.</title>
        <authorList>
            <person name="Dong C."/>
        </authorList>
    </citation>
    <scope>NUCLEOTIDE SEQUENCE [LARGE SCALE GENOMIC DNA]</scope>
    <source>
        <strain evidence="4">wDCs-4</strain>
    </source>
</reference>
<dbReference type="Pfam" id="PF03050">
    <property type="entry name" value="DDE_Tnp_IS66"/>
    <property type="match status" value="1"/>
</dbReference>